<proteinExistence type="predicted"/>
<sequence length="168" mass="19870">MESLNKNILAFFIMLLAIYILLKMVFNFQSKWDGYLLLFLYFFVLVLGLLRPDGAIYVETMINFNLMSLINDLQMNQISWLIFFINMIIFMPLYFLLTFIPIWNNFIKRWIVFEIIIIIFEALQVFLHVGIFDLADLILYNIGFFIGAGIVVFFQKMLAIYSKKGVNI</sequence>
<organism evidence="2 3">
    <name type="scientific">Listeria welshimeri</name>
    <dbReference type="NCBI Taxonomy" id="1643"/>
    <lineage>
        <taxon>Bacteria</taxon>
        <taxon>Bacillati</taxon>
        <taxon>Bacillota</taxon>
        <taxon>Bacilli</taxon>
        <taxon>Bacillales</taxon>
        <taxon>Listeriaceae</taxon>
        <taxon>Listeria</taxon>
    </lineage>
</organism>
<dbReference type="Proteomes" id="UP000522007">
    <property type="component" value="Unassembled WGS sequence"/>
</dbReference>
<feature type="transmembrane region" description="Helical" evidence="1">
    <location>
        <begin position="6"/>
        <end position="22"/>
    </location>
</feature>
<feature type="transmembrane region" description="Helical" evidence="1">
    <location>
        <begin position="137"/>
        <end position="154"/>
    </location>
</feature>
<name>A0A7X0T6J7_LISWE</name>
<evidence type="ECO:0008006" key="4">
    <source>
        <dbReference type="Google" id="ProtNLM"/>
    </source>
</evidence>
<accession>A0A7X0T6J7</accession>
<keyword evidence="1" id="KW-0812">Transmembrane</keyword>
<comment type="caution">
    <text evidence="2">The sequence shown here is derived from an EMBL/GenBank/DDBJ whole genome shotgun (WGS) entry which is preliminary data.</text>
</comment>
<protein>
    <recommendedName>
        <fullName evidence="4">VanZ family protein</fullName>
    </recommendedName>
</protein>
<evidence type="ECO:0000313" key="2">
    <source>
        <dbReference type="EMBL" id="MBC1323492.1"/>
    </source>
</evidence>
<evidence type="ECO:0000256" key="1">
    <source>
        <dbReference type="SAM" id="Phobius"/>
    </source>
</evidence>
<keyword evidence="1" id="KW-1133">Transmembrane helix</keyword>
<feature type="transmembrane region" description="Helical" evidence="1">
    <location>
        <begin position="78"/>
        <end position="103"/>
    </location>
</feature>
<reference evidence="2 3" key="1">
    <citation type="submission" date="2020-03" db="EMBL/GenBank/DDBJ databases">
        <title>Soil Listeria distribution.</title>
        <authorList>
            <person name="Liao J."/>
            <person name="Wiedmann M."/>
        </authorList>
    </citation>
    <scope>NUCLEOTIDE SEQUENCE [LARGE SCALE GENOMIC DNA]</scope>
    <source>
        <strain evidence="2 3">FSL L7-1829</strain>
    </source>
</reference>
<evidence type="ECO:0000313" key="3">
    <source>
        <dbReference type="Proteomes" id="UP000522007"/>
    </source>
</evidence>
<feature type="transmembrane region" description="Helical" evidence="1">
    <location>
        <begin position="110"/>
        <end position="131"/>
    </location>
</feature>
<gene>
    <name evidence="2" type="ORF">HB853_11070</name>
</gene>
<feature type="transmembrane region" description="Helical" evidence="1">
    <location>
        <begin position="34"/>
        <end position="58"/>
    </location>
</feature>
<keyword evidence="1" id="KW-0472">Membrane</keyword>
<dbReference type="AlphaFoldDB" id="A0A7X0T6J7"/>
<dbReference type="EMBL" id="JAAROP010000013">
    <property type="protein sequence ID" value="MBC1323492.1"/>
    <property type="molecule type" value="Genomic_DNA"/>
</dbReference>